<proteinExistence type="predicted"/>
<sequence>MGTHMLVMKITALLLISVSLFSLSYAGRQWSGYIEMASVEMSAAQQEAASKYLRHDKASDNVHERVLRVNTKDYGTYDPTPTLNKPPFKLIPN</sequence>
<comment type="caution">
    <text evidence="2">The sequence shown here is derived from an EMBL/GenBank/DDBJ whole genome shotgun (WGS) entry which is preliminary data.</text>
</comment>
<organism evidence="2 3">
    <name type="scientific">Coptis chinensis</name>
    <dbReference type="NCBI Taxonomy" id="261450"/>
    <lineage>
        <taxon>Eukaryota</taxon>
        <taxon>Viridiplantae</taxon>
        <taxon>Streptophyta</taxon>
        <taxon>Embryophyta</taxon>
        <taxon>Tracheophyta</taxon>
        <taxon>Spermatophyta</taxon>
        <taxon>Magnoliopsida</taxon>
        <taxon>Ranunculales</taxon>
        <taxon>Ranunculaceae</taxon>
        <taxon>Coptidoideae</taxon>
        <taxon>Coptis</taxon>
    </lineage>
</organism>
<dbReference type="Proteomes" id="UP000631114">
    <property type="component" value="Unassembled WGS sequence"/>
</dbReference>
<dbReference type="InterPro" id="IPR038974">
    <property type="entry name" value="CIF1/2"/>
</dbReference>
<dbReference type="PANTHER" id="PTHR35290:SF2">
    <property type="entry name" value="PROTEIN CASPARIAN STRIP INTEGRITY FACTOR 1"/>
    <property type="match status" value="1"/>
</dbReference>
<gene>
    <name evidence="2" type="ORF">IFM89_006601</name>
</gene>
<feature type="signal peptide" evidence="1">
    <location>
        <begin position="1"/>
        <end position="26"/>
    </location>
</feature>
<keyword evidence="3" id="KW-1185">Reference proteome</keyword>
<dbReference type="AlphaFoldDB" id="A0A835ILI8"/>
<keyword evidence="1" id="KW-0732">Signal</keyword>
<dbReference type="EMBL" id="JADFTS010000002">
    <property type="protein sequence ID" value="KAF9619414.1"/>
    <property type="molecule type" value="Genomic_DNA"/>
</dbReference>
<protein>
    <submittedName>
        <fullName evidence="2">Uncharacterized protein</fullName>
    </submittedName>
</protein>
<dbReference type="PANTHER" id="PTHR35290">
    <property type="entry name" value="PROTEIN CASPARIAN STRIP INTEGRITY FACTOR 1-RELATED"/>
    <property type="match status" value="1"/>
</dbReference>
<feature type="chain" id="PRO_5032916616" evidence="1">
    <location>
        <begin position="27"/>
        <end position="93"/>
    </location>
</feature>
<dbReference type="OrthoDB" id="1936508at2759"/>
<evidence type="ECO:0000256" key="1">
    <source>
        <dbReference type="SAM" id="SignalP"/>
    </source>
</evidence>
<evidence type="ECO:0000313" key="2">
    <source>
        <dbReference type="EMBL" id="KAF9619414.1"/>
    </source>
</evidence>
<evidence type="ECO:0000313" key="3">
    <source>
        <dbReference type="Proteomes" id="UP000631114"/>
    </source>
</evidence>
<accession>A0A835ILI8</accession>
<reference evidence="2 3" key="1">
    <citation type="submission" date="2020-10" db="EMBL/GenBank/DDBJ databases">
        <title>The Coptis chinensis genome and diversification of protoberbering-type alkaloids.</title>
        <authorList>
            <person name="Wang B."/>
            <person name="Shu S."/>
            <person name="Song C."/>
            <person name="Liu Y."/>
        </authorList>
    </citation>
    <scope>NUCLEOTIDE SEQUENCE [LARGE SCALE GENOMIC DNA]</scope>
    <source>
        <strain evidence="2">HL-2020</strain>
        <tissue evidence="2">Leaf</tissue>
    </source>
</reference>
<name>A0A835ILI8_9MAGN</name>